<evidence type="ECO:0000256" key="2">
    <source>
        <dbReference type="ARBA" id="ARBA00022553"/>
    </source>
</evidence>
<evidence type="ECO:0000256" key="1">
    <source>
        <dbReference type="ARBA" id="ARBA00010231"/>
    </source>
</evidence>
<dbReference type="PANTHER" id="PTHR42946:SF1">
    <property type="entry name" value="PHOSPHOGLUCOMUTASE (ALPHA-D-GLUCOSE-1,6-BISPHOSPHATE-DEPENDENT)"/>
    <property type="match status" value="1"/>
</dbReference>
<dbReference type="PANTHER" id="PTHR42946">
    <property type="entry name" value="PHOSPHOHEXOSE MUTASE"/>
    <property type="match status" value="1"/>
</dbReference>
<dbReference type="InterPro" id="IPR005846">
    <property type="entry name" value="A-D-PHexomutase_a/b/a-III"/>
</dbReference>
<comment type="cofactor">
    <cofactor evidence="6">
        <name>Mg(2+)</name>
        <dbReference type="ChEBI" id="CHEBI:18420"/>
    </cofactor>
    <text evidence="6">Binds 1 Mg(2+) ion per subunit.</text>
</comment>
<comment type="similarity">
    <text evidence="1 6 7">Belongs to the phosphohexose mutase family.</text>
</comment>
<keyword evidence="3 6" id="KW-0479">Metal-binding</keyword>
<dbReference type="AlphaFoldDB" id="A0A518EQC8"/>
<dbReference type="GO" id="GO:0000287">
    <property type="term" value="F:magnesium ion binding"/>
    <property type="evidence" value="ECO:0007669"/>
    <property type="project" value="UniProtKB-UniRule"/>
</dbReference>
<feature type="binding site" evidence="6">
    <location>
        <position position="254"/>
    </location>
    <ligand>
        <name>Mg(2+)</name>
        <dbReference type="ChEBI" id="CHEBI:18420"/>
    </ligand>
</feature>
<reference evidence="13 14" key="1">
    <citation type="submission" date="2019-02" db="EMBL/GenBank/DDBJ databases">
        <title>Deep-cultivation of Planctomycetes and their phenomic and genomic characterization uncovers novel biology.</title>
        <authorList>
            <person name="Wiegand S."/>
            <person name="Jogler M."/>
            <person name="Boedeker C."/>
            <person name="Pinto D."/>
            <person name="Vollmers J."/>
            <person name="Rivas-Marin E."/>
            <person name="Kohn T."/>
            <person name="Peeters S.H."/>
            <person name="Heuer A."/>
            <person name="Rast P."/>
            <person name="Oberbeckmann S."/>
            <person name="Bunk B."/>
            <person name="Jeske O."/>
            <person name="Meyerdierks A."/>
            <person name="Storesund J.E."/>
            <person name="Kallscheuer N."/>
            <person name="Luecker S."/>
            <person name="Lage O.M."/>
            <person name="Pohl T."/>
            <person name="Merkel B.J."/>
            <person name="Hornburger P."/>
            <person name="Mueller R.-W."/>
            <person name="Bruemmer F."/>
            <person name="Labrenz M."/>
            <person name="Spormann A.M."/>
            <person name="Op den Camp H."/>
            <person name="Overmann J."/>
            <person name="Amann R."/>
            <person name="Jetten M.S.M."/>
            <person name="Mascher T."/>
            <person name="Medema M.H."/>
            <person name="Devos D.P."/>
            <person name="Kaster A.-K."/>
            <person name="Ovreas L."/>
            <person name="Rohde M."/>
            <person name="Galperin M.Y."/>
            <person name="Jogler C."/>
        </authorList>
    </citation>
    <scope>NUCLEOTIDE SEQUENCE [LARGE SCALE GENOMIC DNA]</scope>
    <source>
        <strain evidence="13 14">Poly30</strain>
    </source>
</reference>
<dbReference type="GO" id="GO:0005975">
    <property type="term" value="P:carbohydrate metabolic process"/>
    <property type="evidence" value="ECO:0007669"/>
    <property type="project" value="InterPro"/>
</dbReference>
<dbReference type="GO" id="GO:0008966">
    <property type="term" value="F:phosphoglucosamine mutase activity"/>
    <property type="evidence" value="ECO:0007669"/>
    <property type="project" value="UniProtKB-UniRule"/>
</dbReference>
<evidence type="ECO:0000256" key="8">
    <source>
        <dbReference type="RuleBase" id="RU004327"/>
    </source>
</evidence>
<dbReference type="InterPro" id="IPR005841">
    <property type="entry name" value="Alpha-D-phosphohexomutase_SF"/>
</dbReference>
<evidence type="ECO:0000256" key="3">
    <source>
        <dbReference type="ARBA" id="ARBA00022723"/>
    </source>
</evidence>
<evidence type="ECO:0000259" key="10">
    <source>
        <dbReference type="Pfam" id="PF02878"/>
    </source>
</evidence>
<feature type="domain" description="Alpha-D-phosphohexomutase alpha/beta/alpha" evidence="11">
    <location>
        <begin position="167"/>
        <end position="265"/>
    </location>
</feature>
<dbReference type="InterPro" id="IPR005845">
    <property type="entry name" value="A-D-PHexomutase_a/b/a-II"/>
</dbReference>
<comment type="function">
    <text evidence="6 8">Catalyzes the conversion of glucosamine-6-phosphate to glucosamine-1-phosphate.</text>
</comment>
<name>A0A518EQC8_9BACT</name>
<dbReference type="Pfam" id="PF02880">
    <property type="entry name" value="PGM_PMM_III"/>
    <property type="match status" value="1"/>
</dbReference>
<dbReference type="GO" id="GO:0005829">
    <property type="term" value="C:cytosol"/>
    <property type="evidence" value="ECO:0007669"/>
    <property type="project" value="TreeGrafter"/>
</dbReference>
<feature type="binding site" evidence="6">
    <location>
        <position position="252"/>
    </location>
    <ligand>
        <name>Mg(2+)</name>
        <dbReference type="ChEBI" id="CHEBI:18420"/>
    </ligand>
</feature>
<dbReference type="Pfam" id="PF02878">
    <property type="entry name" value="PGM_PMM_I"/>
    <property type="match status" value="1"/>
</dbReference>
<dbReference type="InterPro" id="IPR005844">
    <property type="entry name" value="A-D-PHexomutase_a/b/a-I"/>
</dbReference>
<feature type="domain" description="Alpha-D-phosphohexomutase C-terminal" evidence="9">
    <location>
        <begin position="390"/>
        <end position="452"/>
    </location>
</feature>
<dbReference type="SUPFAM" id="SSF55957">
    <property type="entry name" value="Phosphoglucomutase, C-terminal domain"/>
    <property type="match status" value="1"/>
</dbReference>
<dbReference type="Pfam" id="PF02879">
    <property type="entry name" value="PGM_PMM_II"/>
    <property type="match status" value="1"/>
</dbReference>
<dbReference type="InterPro" id="IPR016066">
    <property type="entry name" value="A-D-PHexomutase_CS"/>
</dbReference>
<dbReference type="GO" id="GO:0004615">
    <property type="term" value="F:phosphomannomutase activity"/>
    <property type="evidence" value="ECO:0007669"/>
    <property type="project" value="TreeGrafter"/>
</dbReference>
<dbReference type="PRINTS" id="PR00509">
    <property type="entry name" value="PGMPMM"/>
</dbReference>
<dbReference type="InterPro" id="IPR016055">
    <property type="entry name" value="A-D-PHexomutase_a/b/a-I/II/III"/>
</dbReference>
<comment type="catalytic activity">
    <reaction evidence="6 8">
        <text>alpha-D-glucosamine 1-phosphate = D-glucosamine 6-phosphate</text>
        <dbReference type="Rhea" id="RHEA:23424"/>
        <dbReference type="ChEBI" id="CHEBI:58516"/>
        <dbReference type="ChEBI" id="CHEBI:58725"/>
        <dbReference type="EC" id="5.4.2.10"/>
    </reaction>
</comment>
<dbReference type="InterPro" id="IPR036900">
    <property type="entry name" value="A-D-PHexomutase_C_sf"/>
</dbReference>
<dbReference type="Proteomes" id="UP000320390">
    <property type="component" value="Chromosome"/>
</dbReference>
<keyword evidence="2 6" id="KW-0597">Phosphoprotein</keyword>
<dbReference type="InterPro" id="IPR050060">
    <property type="entry name" value="Phosphoglucosamine_mutase"/>
</dbReference>
<keyword evidence="4 6" id="KW-0460">Magnesium</keyword>
<feature type="modified residue" description="Phosphoserine" evidence="6">
    <location>
        <position position="107"/>
    </location>
</feature>
<evidence type="ECO:0000313" key="14">
    <source>
        <dbReference type="Proteomes" id="UP000320390"/>
    </source>
</evidence>
<dbReference type="FunFam" id="3.40.120.10:FF:000003">
    <property type="entry name" value="Phosphoglucosamine mutase"/>
    <property type="match status" value="1"/>
</dbReference>
<organism evidence="13 14">
    <name type="scientific">Saltatorellus ferox</name>
    <dbReference type="NCBI Taxonomy" id="2528018"/>
    <lineage>
        <taxon>Bacteria</taxon>
        <taxon>Pseudomonadati</taxon>
        <taxon>Planctomycetota</taxon>
        <taxon>Planctomycetia</taxon>
        <taxon>Planctomycetia incertae sedis</taxon>
        <taxon>Saltatorellus</taxon>
    </lineage>
</organism>
<dbReference type="EMBL" id="CP036434">
    <property type="protein sequence ID" value="QDV06298.1"/>
    <property type="molecule type" value="Genomic_DNA"/>
</dbReference>
<dbReference type="SUPFAM" id="SSF53738">
    <property type="entry name" value="Phosphoglucomutase, first 3 domains"/>
    <property type="match status" value="3"/>
</dbReference>
<sequence>MQAVMSQEIFGTDGIRGKALEGWLSVEAVEALGRAAGTVLGVGSGHAAEALIAHDGRASAKALQEALARGLAASGVAARTAGLLPTPGLAWLTATQDVSLGVMISASHNPAEDNGIKLFAGAGSKLTDAQQSEIEMRLREEMNRVDPGGQAAGSLDLTHDAHLEDLYAEHLIQLAKSGEPLDLAGAKVVIDCANGAASHVGPRVLEAIGAEVTTLFGAPTGTNINEGCGSTYPEPLQERVKALGADFGVALDGDADRCLLVDEKGDLVDGDAIMAILARDAAARGLWSDLRIVATVMSNRGLHRALEPVGVGVVEVGVGDRQVVEGLRQNGLRLGGEKSGHIIFGADSGFIGDGLLTALHVLGVRARTGKTLSELAAPFVPFPQVLLGLKVAAKPALETLPIFQEKRMRYEEELGADGRVNVRYSGTESKARVMVEGPDAARIQEIGDDLVDTLREEIAARAST</sequence>
<feature type="binding site" description="via phosphate group" evidence="6">
    <location>
        <position position="107"/>
    </location>
    <ligand>
        <name>Mg(2+)</name>
        <dbReference type="ChEBI" id="CHEBI:18420"/>
    </ligand>
</feature>
<dbReference type="HAMAP" id="MF_01554_B">
    <property type="entry name" value="GlmM_B"/>
    <property type="match status" value="1"/>
</dbReference>
<feature type="active site" description="Phosphoserine intermediate" evidence="6">
    <location>
        <position position="107"/>
    </location>
</feature>
<gene>
    <name evidence="6 13" type="primary">glmM</name>
    <name evidence="13" type="ORF">Poly30_18070</name>
</gene>
<dbReference type="Gene3D" id="3.30.310.50">
    <property type="entry name" value="Alpha-D-phosphohexomutase, C-terminal domain"/>
    <property type="match status" value="1"/>
</dbReference>
<proteinExistence type="inferred from homology"/>
<evidence type="ECO:0000259" key="11">
    <source>
        <dbReference type="Pfam" id="PF02879"/>
    </source>
</evidence>
<dbReference type="Pfam" id="PF00408">
    <property type="entry name" value="PGM_PMM_IV"/>
    <property type="match status" value="1"/>
</dbReference>
<feature type="binding site" evidence="6">
    <location>
        <position position="256"/>
    </location>
    <ligand>
        <name>Mg(2+)</name>
        <dbReference type="ChEBI" id="CHEBI:18420"/>
    </ligand>
</feature>
<comment type="PTM">
    <text evidence="6">Activated by phosphorylation.</text>
</comment>
<dbReference type="InterPro" id="IPR006352">
    <property type="entry name" value="GlmM_bact"/>
</dbReference>
<feature type="domain" description="Alpha-D-phosphohexomutase alpha/beta/alpha" evidence="10">
    <location>
        <begin position="8"/>
        <end position="142"/>
    </location>
</feature>
<evidence type="ECO:0000259" key="12">
    <source>
        <dbReference type="Pfam" id="PF02880"/>
    </source>
</evidence>
<evidence type="ECO:0000256" key="6">
    <source>
        <dbReference type="HAMAP-Rule" id="MF_01554"/>
    </source>
</evidence>
<dbReference type="NCBIfam" id="TIGR01455">
    <property type="entry name" value="glmM"/>
    <property type="match status" value="1"/>
</dbReference>
<protein>
    <recommendedName>
        <fullName evidence="6 8">Phosphoglucosamine mutase</fullName>
        <ecNumber evidence="6 8">5.4.2.10</ecNumber>
    </recommendedName>
</protein>
<evidence type="ECO:0000256" key="7">
    <source>
        <dbReference type="RuleBase" id="RU004326"/>
    </source>
</evidence>
<dbReference type="InterPro" id="IPR005843">
    <property type="entry name" value="A-D-PHexomutase_C"/>
</dbReference>
<dbReference type="EC" id="5.4.2.10" evidence="6 8"/>
<keyword evidence="14" id="KW-1185">Reference proteome</keyword>
<dbReference type="PROSITE" id="PS00710">
    <property type="entry name" value="PGM_PMM"/>
    <property type="match status" value="1"/>
</dbReference>
<evidence type="ECO:0000259" key="9">
    <source>
        <dbReference type="Pfam" id="PF00408"/>
    </source>
</evidence>
<dbReference type="GO" id="GO:0009252">
    <property type="term" value="P:peptidoglycan biosynthetic process"/>
    <property type="evidence" value="ECO:0007669"/>
    <property type="project" value="TreeGrafter"/>
</dbReference>
<evidence type="ECO:0000256" key="4">
    <source>
        <dbReference type="ARBA" id="ARBA00022842"/>
    </source>
</evidence>
<keyword evidence="5 6" id="KW-0413">Isomerase</keyword>
<evidence type="ECO:0000256" key="5">
    <source>
        <dbReference type="ARBA" id="ARBA00023235"/>
    </source>
</evidence>
<dbReference type="GO" id="GO:0006048">
    <property type="term" value="P:UDP-N-acetylglucosamine biosynthetic process"/>
    <property type="evidence" value="ECO:0007669"/>
    <property type="project" value="TreeGrafter"/>
</dbReference>
<accession>A0A518EQC8</accession>
<feature type="domain" description="Alpha-D-phosphohexomutase alpha/beta/alpha" evidence="12">
    <location>
        <begin position="269"/>
        <end position="377"/>
    </location>
</feature>
<evidence type="ECO:0000313" key="13">
    <source>
        <dbReference type="EMBL" id="QDV06298.1"/>
    </source>
</evidence>
<dbReference type="Gene3D" id="3.40.120.10">
    <property type="entry name" value="Alpha-D-Glucose-1,6-Bisphosphate, subunit A, domain 3"/>
    <property type="match status" value="3"/>
</dbReference>